<organism evidence="16 17">
    <name type="scientific">Spizellomyces punctatus (strain DAOM BR117)</name>
    <dbReference type="NCBI Taxonomy" id="645134"/>
    <lineage>
        <taxon>Eukaryota</taxon>
        <taxon>Fungi</taxon>
        <taxon>Fungi incertae sedis</taxon>
        <taxon>Chytridiomycota</taxon>
        <taxon>Chytridiomycota incertae sedis</taxon>
        <taxon>Chytridiomycetes</taxon>
        <taxon>Spizellomycetales</taxon>
        <taxon>Spizellomycetaceae</taxon>
        <taxon>Spizellomyces</taxon>
    </lineage>
</organism>
<dbReference type="FunCoup" id="A0A0L0HFN4">
    <property type="interactions" value="364"/>
</dbReference>
<dbReference type="VEuPathDB" id="FungiDB:SPPG_05114"/>
<dbReference type="RefSeq" id="XP_016607774.1">
    <property type="nucleotide sequence ID" value="XM_016753342.1"/>
</dbReference>
<dbReference type="SUPFAM" id="SSF53474">
    <property type="entry name" value="alpha/beta-Hydrolases"/>
    <property type="match status" value="1"/>
</dbReference>
<dbReference type="PANTHER" id="PTHR10655:SF17">
    <property type="entry name" value="LYSOPHOSPHOLIPASE-LIKE PROTEIN 1"/>
    <property type="match status" value="1"/>
</dbReference>
<reference evidence="16 17" key="1">
    <citation type="submission" date="2009-08" db="EMBL/GenBank/DDBJ databases">
        <title>The Genome Sequence of Spizellomyces punctatus strain DAOM BR117.</title>
        <authorList>
            <consortium name="The Broad Institute Genome Sequencing Platform"/>
            <person name="Russ C."/>
            <person name="Cuomo C."/>
            <person name="Shea T."/>
            <person name="Young S.K."/>
            <person name="Zeng Q."/>
            <person name="Koehrsen M."/>
            <person name="Haas B."/>
            <person name="Borodovsky M."/>
            <person name="Guigo R."/>
            <person name="Alvarado L."/>
            <person name="Berlin A."/>
            <person name="Bochicchio J."/>
            <person name="Borenstein D."/>
            <person name="Chapman S."/>
            <person name="Chen Z."/>
            <person name="Engels R."/>
            <person name="Freedman E."/>
            <person name="Gellesch M."/>
            <person name="Goldberg J."/>
            <person name="Griggs A."/>
            <person name="Gujja S."/>
            <person name="Heiman D."/>
            <person name="Hepburn T."/>
            <person name="Howarth C."/>
            <person name="Jen D."/>
            <person name="Larson L."/>
            <person name="Lewis B."/>
            <person name="Mehta T."/>
            <person name="Park D."/>
            <person name="Pearson M."/>
            <person name="Roberts A."/>
            <person name="Saif S."/>
            <person name="Shenoy N."/>
            <person name="Sisk P."/>
            <person name="Stolte C."/>
            <person name="Sykes S."/>
            <person name="Thomson T."/>
            <person name="Walk T."/>
            <person name="White J."/>
            <person name="Yandava C."/>
            <person name="Burger G."/>
            <person name="Gray M.W."/>
            <person name="Holland P.W.H."/>
            <person name="King N."/>
            <person name="Lang F.B.F."/>
            <person name="Roger A.J."/>
            <person name="Ruiz-Trillo I."/>
            <person name="Lander E."/>
            <person name="Nusbaum C."/>
        </authorList>
    </citation>
    <scope>NUCLEOTIDE SEQUENCE [LARGE SCALE GENOMIC DNA]</scope>
    <source>
        <strain evidence="16 17">DAOM BR117</strain>
    </source>
</reference>
<evidence type="ECO:0000256" key="14">
    <source>
        <dbReference type="ARBA" id="ARBA00047337"/>
    </source>
</evidence>
<evidence type="ECO:0000256" key="3">
    <source>
        <dbReference type="ARBA" id="ARBA00006499"/>
    </source>
</evidence>
<evidence type="ECO:0000259" key="15">
    <source>
        <dbReference type="Pfam" id="PF02230"/>
    </source>
</evidence>
<name>A0A0L0HFN4_SPIPD</name>
<accession>A0A0L0HFN4</accession>
<dbReference type="STRING" id="645134.A0A0L0HFN4"/>
<dbReference type="EMBL" id="KQ257457">
    <property type="protein sequence ID" value="KNC99734.1"/>
    <property type="molecule type" value="Genomic_DNA"/>
</dbReference>
<dbReference type="GO" id="GO:0005737">
    <property type="term" value="C:cytoplasm"/>
    <property type="evidence" value="ECO:0007669"/>
    <property type="project" value="UniProtKB-SubCell"/>
</dbReference>
<dbReference type="eggNOG" id="KOG2112">
    <property type="taxonomic scope" value="Eukaryota"/>
</dbReference>
<dbReference type="OMA" id="WYDILAM"/>
<sequence>MSTAAALKYLVVPAKSKHTATVFFLHGLGDSGNGWAPVAKMLQPLLPHVKWVLPHAPQKPVSINFGMAMPAWYDIHHLGPGGREDEAGVMDSVSKITELINDEIRSGISADRIVLGGFSQGAAVSIVYSLTSNTRLAGFTCLSGYLPLTTNIDKLTNSTNKGTPMLMCHGDADEVVAYQWGKMTYDKLKELDRKVEFKTYRGMGHSSSNDEVKDVAEFLKELLP</sequence>
<dbReference type="GO" id="GO:0005634">
    <property type="term" value="C:nucleus"/>
    <property type="evidence" value="ECO:0007669"/>
    <property type="project" value="UniProtKB-SubCell"/>
</dbReference>
<keyword evidence="8" id="KW-0378">Hydrolase</keyword>
<comment type="function">
    <text evidence="12">Hydrolyzes fatty acids from S-acylated cysteine residues in proteins with a strong preference for palmitoylated G-alpha proteins over other acyl substrates. Mediates the deacylation of G-alpha proteins such as GPA1 in vivo, but has weak or no activity toward palmitoylated Ras proteins. Has weak lysophospholipase activity in vitro; however such activity may not exist in vivo.</text>
</comment>
<keyword evidence="7" id="KW-0963">Cytoplasm</keyword>
<evidence type="ECO:0000313" key="17">
    <source>
        <dbReference type="Proteomes" id="UP000053201"/>
    </source>
</evidence>
<evidence type="ECO:0000256" key="1">
    <source>
        <dbReference type="ARBA" id="ARBA00004123"/>
    </source>
</evidence>
<evidence type="ECO:0000256" key="13">
    <source>
        <dbReference type="ARBA" id="ARBA00031195"/>
    </source>
</evidence>
<evidence type="ECO:0000256" key="2">
    <source>
        <dbReference type="ARBA" id="ARBA00004496"/>
    </source>
</evidence>
<gene>
    <name evidence="16" type="ORF">SPPG_05114</name>
</gene>
<dbReference type="InterPro" id="IPR003140">
    <property type="entry name" value="PLipase/COase/thioEstase"/>
</dbReference>
<dbReference type="InParanoid" id="A0A0L0HFN4"/>
<dbReference type="AlphaFoldDB" id="A0A0L0HFN4"/>
<dbReference type="GO" id="GO:0006631">
    <property type="term" value="P:fatty acid metabolic process"/>
    <property type="evidence" value="ECO:0007669"/>
    <property type="project" value="UniProtKB-KW"/>
</dbReference>
<dbReference type="OrthoDB" id="2418081at2759"/>
<keyword evidence="17" id="KW-1185">Reference proteome</keyword>
<evidence type="ECO:0000256" key="7">
    <source>
        <dbReference type="ARBA" id="ARBA00022490"/>
    </source>
</evidence>
<keyword evidence="10" id="KW-0443">Lipid metabolism</keyword>
<keyword evidence="11" id="KW-0539">Nucleus</keyword>
<evidence type="ECO:0000313" key="16">
    <source>
        <dbReference type="EMBL" id="KNC99734.1"/>
    </source>
</evidence>
<evidence type="ECO:0000256" key="5">
    <source>
        <dbReference type="ARBA" id="ARBA00014923"/>
    </source>
</evidence>
<proteinExistence type="inferred from homology"/>
<dbReference type="GO" id="GO:0052689">
    <property type="term" value="F:carboxylic ester hydrolase activity"/>
    <property type="evidence" value="ECO:0007669"/>
    <property type="project" value="UniProtKB-KW"/>
</dbReference>
<dbReference type="InterPro" id="IPR050565">
    <property type="entry name" value="LYPA1-2/EST-like"/>
</dbReference>
<evidence type="ECO:0000256" key="9">
    <source>
        <dbReference type="ARBA" id="ARBA00022832"/>
    </source>
</evidence>
<evidence type="ECO:0000256" key="10">
    <source>
        <dbReference type="ARBA" id="ARBA00023098"/>
    </source>
</evidence>
<comment type="catalytic activity">
    <reaction evidence="14">
        <text>S-hexadecanoyl-L-cysteinyl-[protein] + H2O = L-cysteinyl-[protein] + hexadecanoate + H(+)</text>
        <dbReference type="Rhea" id="RHEA:19233"/>
        <dbReference type="Rhea" id="RHEA-COMP:10131"/>
        <dbReference type="Rhea" id="RHEA-COMP:11032"/>
        <dbReference type="ChEBI" id="CHEBI:7896"/>
        <dbReference type="ChEBI" id="CHEBI:15377"/>
        <dbReference type="ChEBI" id="CHEBI:15378"/>
        <dbReference type="ChEBI" id="CHEBI:29950"/>
        <dbReference type="ChEBI" id="CHEBI:74151"/>
        <dbReference type="EC" id="3.1.2.22"/>
    </reaction>
</comment>
<dbReference type="GO" id="GO:0008474">
    <property type="term" value="F:palmitoyl-(protein) hydrolase activity"/>
    <property type="evidence" value="ECO:0007669"/>
    <property type="project" value="UniProtKB-EC"/>
</dbReference>
<feature type="domain" description="Phospholipase/carboxylesterase/thioesterase" evidence="15">
    <location>
        <begin position="11"/>
        <end position="221"/>
    </location>
</feature>
<comment type="subcellular location">
    <subcellularLocation>
        <location evidence="2">Cytoplasm</location>
    </subcellularLocation>
    <subcellularLocation>
        <location evidence="1">Nucleus</location>
    </subcellularLocation>
</comment>
<keyword evidence="9" id="KW-0276">Fatty acid metabolism</keyword>
<dbReference type="EC" id="3.1.2.22" evidence="4"/>
<comment type="similarity">
    <text evidence="3">Belongs to the AB hydrolase superfamily. AB hydrolase 2 family.</text>
</comment>
<dbReference type="GeneID" id="27688516"/>
<dbReference type="FunFam" id="3.40.50.1820:FF:000276">
    <property type="entry name" value="Acyl-protein thioesterase 1"/>
    <property type="match status" value="1"/>
</dbReference>
<dbReference type="Gene3D" id="3.40.50.1820">
    <property type="entry name" value="alpha/beta hydrolase"/>
    <property type="match status" value="1"/>
</dbReference>
<dbReference type="Pfam" id="PF02230">
    <property type="entry name" value="Abhydrolase_2"/>
    <property type="match status" value="1"/>
</dbReference>
<evidence type="ECO:0000256" key="6">
    <source>
        <dbReference type="ARBA" id="ARBA00022487"/>
    </source>
</evidence>
<protein>
    <recommendedName>
        <fullName evidence="5">Acyl-protein thioesterase 1</fullName>
        <ecNumber evidence="4">3.1.2.22</ecNumber>
    </recommendedName>
    <alternativeName>
        <fullName evidence="13">Palmitoyl-protein hydrolase</fullName>
    </alternativeName>
</protein>
<dbReference type="PANTHER" id="PTHR10655">
    <property type="entry name" value="LYSOPHOSPHOLIPASE-RELATED"/>
    <property type="match status" value="1"/>
</dbReference>
<evidence type="ECO:0000256" key="12">
    <source>
        <dbReference type="ARBA" id="ARBA00029392"/>
    </source>
</evidence>
<keyword evidence="6" id="KW-0719">Serine esterase</keyword>
<evidence type="ECO:0000256" key="4">
    <source>
        <dbReference type="ARBA" id="ARBA00012423"/>
    </source>
</evidence>
<dbReference type="InterPro" id="IPR029058">
    <property type="entry name" value="AB_hydrolase_fold"/>
</dbReference>
<evidence type="ECO:0000256" key="8">
    <source>
        <dbReference type="ARBA" id="ARBA00022801"/>
    </source>
</evidence>
<dbReference type="Proteomes" id="UP000053201">
    <property type="component" value="Unassembled WGS sequence"/>
</dbReference>
<evidence type="ECO:0000256" key="11">
    <source>
        <dbReference type="ARBA" id="ARBA00023242"/>
    </source>
</evidence>